<feature type="transmembrane region" description="Helical" evidence="6">
    <location>
        <begin position="73"/>
        <end position="90"/>
    </location>
</feature>
<evidence type="ECO:0000256" key="1">
    <source>
        <dbReference type="ARBA" id="ARBA00004651"/>
    </source>
</evidence>
<keyword evidence="3 6" id="KW-0812">Transmembrane</keyword>
<feature type="transmembrane region" description="Helical" evidence="6">
    <location>
        <begin position="96"/>
        <end position="118"/>
    </location>
</feature>
<keyword evidence="9" id="KW-1185">Reference proteome</keyword>
<dbReference type="PROSITE" id="PS50850">
    <property type="entry name" value="MFS"/>
    <property type="match status" value="1"/>
</dbReference>
<dbReference type="EMBL" id="RHHU01000004">
    <property type="protein sequence ID" value="RNB87583.1"/>
    <property type="molecule type" value="Genomic_DNA"/>
</dbReference>
<dbReference type="InterPro" id="IPR052524">
    <property type="entry name" value="MFS_Cyanate_Porter"/>
</dbReference>
<feature type="transmembrane region" description="Helical" evidence="6">
    <location>
        <begin position="38"/>
        <end position="61"/>
    </location>
</feature>
<feature type="transmembrane region" description="Helical" evidence="6">
    <location>
        <begin position="160"/>
        <end position="180"/>
    </location>
</feature>
<evidence type="ECO:0000259" key="7">
    <source>
        <dbReference type="PROSITE" id="PS50850"/>
    </source>
</evidence>
<protein>
    <submittedName>
        <fullName evidence="8">MFS transporter</fullName>
    </submittedName>
</protein>
<evidence type="ECO:0000256" key="5">
    <source>
        <dbReference type="ARBA" id="ARBA00023136"/>
    </source>
</evidence>
<dbReference type="SUPFAM" id="SSF103473">
    <property type="entry name" value="MFS general substrate transporter"/>
    <property type="match status" value="1"/>
</dbReference>
<dbReference type="PANTHER" id="PTHR23523:SF2">
    <property type="entry name" value="2-NITROIMIDAZOLE TRANSPORTER"/>
    <property type="match status" value="1"/>
</dbReference>
<evidence type="ECO:0000313" key="8">
    <source>
        <dbReference type="EMBL" id="RNB87583.1"/>
    </source>
</evidence>
<feature type="transmembrane region" description="Helical" evidence="6">
    <location>
        <begin position="329"/>
        <end position="349"/>
    </location>
</feature>
<keyword evidence="4 6" id="KW-1133">Transmembrane helix</keyword>
<dbReference type="Proteomes" id="UP000269573">
    <property type="component" value="Unassembled WGS sequence"/>
</dbReference>
<dbReference type="GO" id="GO:0005886">
    <property type="term" value="C:plasma membrane"/>
    <property type="evidence" value="ECO:0007669"/>
    <property type="project" value="UniProtKB-SubCell"/>
</dbReference>
<keyword evidence="5 6" id="KW-0472">Membrane</keyword>
<reference evidence="8 9" key="1">
    <citation type="submission" date="2018-10" db="EMBL/GenBank/DDBJ databases">
        <title>Phylogenomics of Brevibacillus.</title>
        <authorList>
            <person name="Dunlap C."/>
        </authorList>
    </citation>
    <scope>NUCLEOTIDE SEQUENCE [LARGE SCALE GENOMIC DNA]</scope>
    <source>
        <strain evidence="8 9">JCM 15774</strain>
    </source>
</reference>
<feature type="transmembrane region" description="Helical" evidence="6">
    <location>
        <begin position="130"/>
        <end position="154"/>
    </location>
</feature>
<evidence type="ECO:0000313" key="9">
    <source>
        <dbReference type="Proteomes" id="UP000269573"/>
    </source>
</evidence>
<dbReference type="PANTHER" id="PTHR23523">
    <property type="match status" value="1"/>
</dbReference>
<evidence type="ECO:0000256" key="4">
    <source>
        <dbReference type="ARBA" id="ARBA00022989"/>
    </source>
</evidence>
<evidence type="ECO:0000256" key="6">
    <source>
        <dbReference type="SAM" id="Phobius"/>
    </source>
</evidence>
<dbReference type="Gene3D" id="1.20.1250.20">
    <property type="entry name" value="MFS general substrate transporter like domains"/>
    <property type="match status" value="2"/>
</dbReference>
<feature type="transmembrane region" description="Helical" evidence="6">
    <location>
        <begin position="355"/>
        <end position="374"/>
    </location>
</feature>
<sequence length="384" mass="40975">MRLMYLIVVIFVLSLNLRPSITSIGPLLDVIKTDLGMSSGIVSLLTTLPVLCMGVFALLSIQLSNRVGIEKSLFIAMALILVATLARGFLSSSWLLLATSLISGIGIGIAGPLISGFIKLHFPGSLGVASVYSVSLVIGAALATTFSIPLFHLLNDSWQWSLGFWGVLALLGTVFMLPLLTKGKQIQTGGMPSLKITNKRVYLFLLFFGCMSAMFYSITAWLAPVAQSMGMSAAQSGLVLTLFTVIQIPVSFLLPIVVGRKGNRKLWLLLCAVSELIGVALLLGHMSVWAATVFLGMGAGGLFPLALLLPLGEASTPEEATSWSAQTQFGGYLIGSTGPFVIGLTLDIFDNSYTPALVAMMAVLVILICTVWKIEQKRQVELSQ</sequence>
<dbReference type="GO" id="GO:0022857">
    <property type="term" value="F:transmembrane transporter activity"/>
    <property type="evidence" value="ECO:0007669"/>
    <property type="project" value="InterPro"/>
</dbReference>
<dbReference type="RefSeq" id="WP_122923462.1">
    <property type="nucleotide sequence ID" value="NZ_RHHU01000004.1"/>
</dbReference>
<evidence type="ECO:0000256" key="3">
    <source>
        <dbReference type="ARBA" id="ARBA00022692"/>
    </source>
</evidence>
<comment type="caution">
    <text evidence="8">The sequence shown here is derived from an EMBL/GenBank/DDBJ whole genome shotgun (WGS) entry which is preliminary data.</text>
</comment>
<feature type="transmembrane region" description="Helical" evidence="6">
    <location>
        <begin position="201"/>
        <end position="222"/>
    </location>
</feature>
<dbReference type="InterPro" id="IPR011701">
    <property type="entry name" value="MFS"/>
</dbReference>
<proteinExistence type="predicted"/>
<name>A0A3M8DHL3_9BACL</name>
<keyword evidence="2" id="KW-0813">Transport</keyword>
<feature type="transmembrane region" description="Helical" evidence="6">
    <location>
        <begin position="289"/>
        <end position="309"/>
    </location>
</feature>
<gene>
    <name evidence="8" type="ORF">EDM59_09800</name>
</gene>
<comment type="subcellular location">
    <subcellularLocation>
        <location evidence="1">Cell membrane</location>
        <topology evidence="1">Multi-pass membrane protein</topology>
    </subcellularLocation>
</comment>
<feature type="domain" description="Major facilitator superfamily (MFS) profile" evidence="7">
    <location>
        <begin position="2"/>
        <end position="377"/>
    </location>
</feature>
<accession>A0A3M8DHL3</accession>
<dbReference type="Pfam" id="PF07690">
    <property type="entry name" value="MFS_1"/>
    <property type="match status" value="1"/>
</dbReference>
<dbReference type="InterPro" id="IPR036259">
    <property type="entry name" value="MFS_trans_sf"/>
</dbReference>
<feature type="transmembrane region" description="Helical" evidence="6">
    <location>
        <begin position="266"/>
        <end position="283"/>
    </location>
</feature>
<organism evidence="8 9">
    <name type="scientific">Brevibacillus nitrificans</name>
    <dbReference type="NCBI Taxonomy" id="651560"/>
    <lineage>
        <taxon>Bacteria</taxon>
        <taxon>Bacillati</taxon>
        <taxon>Bacillota</taxon>
        <taxon>Bacilli</taxon>
        <taxon>Bacillales</taxon>
        <taxon>Paenibacillaceae</taxon>
        <taxon>Brevibacillus</taxon>
    </lineage>
</organism>
<feature type="transmembrane region" description="Helical" evidence="6">
    <location>
        <begin position="234"/>
        <end position="254"/>
    </location>
</feature>
<dbReference type="AlphaFoldDB" id="A0A3M8DHL3"/>
<dbReference type="InterPro" id="IPR020846">
    <property type="entry name" value="MFS_dom"/>
</dbReference>
<evidence type="ECO:0000256" key="2">
    <source>
        <dbReference type="ARBA" id="ARBA00022448"/>
    </source>
</evidence>